<dbReference type="KEGG" id="ehx:EMIHUDRAFT_124758"/>
<dbReference type="PaxDb" id="2903-EOD10748"/>
<sequence length="170" mass="16711">MDNIDYKAKVGFVPAGDGGRVTIVLSFASESPSLLGAEACGAKNALVKDVPAKSGAEASDESSLKKDPSAEAPAAGAVDSAKAKATAKAVGIPPESEPSPLKDGIDAGGGNVAGESSPMKSFAKVGIVPADDGRITIVISESVSPSLLGAKACGVKSVKDISVAKSGTED</sequence>
<evidence type="ECO:0000313" key="3">
    <source>
        <dbReference type="Proteomes" id="UP000013827"/>
    </source>
</evidence>
<dbReference type="EnsemblProtists" id="EOD10748">
    <property type="protein sequence ID" value="EOD10748"/>
    <property type="gene ID" value="EMIHUDRAFT_124758"/>
</dbReference>
<keyword evidence="3" id="KW-1185">Reference proteome</keyword>
<accession>A0A0D3IHL3</accession>
<proteinExistence type="predicted"/>
<organism evidence="2 3">
    <name type="scientific">Emiliania huxleyi (strain CCMP1516)</name>
    <dbReference type="NCBI Taxonomy" id="280463"/>
    <lineage>
        <taxon>Eukaryota</taxon>
        <taxon>Haptista</taxon>
        <taxon>Haptophyta</taxon>
        <taxon>Prymnesiophyceae</taxon>
        <taxon>Isochrysidales</taxon>
        <taxon>Noelaerhabdaceae</taxon>
        <taxon>Emiliania</taxon>
    </lineage>
</organism>
<dbReference type="RefSeq" id="XP_005763177.1">
    <property type="nucleotide sequence ID" value="XM_005763120.1"/>
</dbReference>
<dbReference type="AlphaFoldDB" id="A0A0D3IHL3"/>
<protein>
    <submittedName>
        <fullName evidence="2">Uncharacterized protein</fullName>
    </submittedName>
</protein>
<dbReference type="HOGENOM" id="CLU_1574828_0_0_1"/>
<evidence type="ECO:0000256" key="1">
    <source>
        <dbReference type="SAM" id="MobiDB-lite"/>
    </source>
</evidence>
<feature type="region of interest" description="Disordered" evidence="1">
    <location>
        <begin position="51"/>
        <end position="113"/>
    </location>
</feature>
<name>A0A0D3IHL3_EMIH1</name>
<reference evidence="2" key="2">
    <citation type="submission" date="2024-10" db="UniProtKB">
        <authorList>
            <consortium name="EnsemblProtists"/>
        </authorList>
    </citation>
    <scope>IDENTIFICATION</scope>
</reference>
<feature type="compositionally biased region" description="Low complexity" evidence="1">
    <location>
        <begin position="72"/>
        <end position="89"/>
    </location>
</feature>
<dbReference type="Proteomes" id="UP000013827">
    <property type="component" value="Unassembled WGS sequence"/>
</dbReference>
<dbReference type="GeneID" id="17256899"/>
<evidence type="ECO:0000313" key="2">
    <source>
        <dbReference type="EnsemblProtists" id="EOD10748"/>
    </source>
</evidence>
<reference evidence="3" key="1">
    <citation type="journal article" date="2013" name="Nature">
        <title>Pan genome of the phytoplankton Emiliania underpins its global distribution.</title>
        <authorList>
            <person name="Read B.A."/>
            <person name="Kegel J."/>
            <person name="Klute M.J."/>
            <person name="Kuo A."/>
            <person name="Lefebvre S.C."/>
            <person name="Maumus F."/>
            <person name="Mayer C."/>
            <person name="Miller J."/>
            <person name="Monier A."/>
            <person name="Salamov A."/>
            <person name="Young J."/>
            <person name="Aguilar M."/>
            <person name="Claverie J.M."/>
            <person name="Frickenhaus S."/>
            <person name="Gonzalez K."/>
            <person name="Herman E.K."/>
            <person name="Lin Y.C."/>
            <person name="Napier J."/>
            <person name="Ogata H."/>
            <person name="Sarno A.F."/>
            <person name="Shmutz J."/>
            <person name="Schroeder D."/>
            <person name="de Vargas C."/>
            <person name="Verret F."/>
            <person name="von Dassow P."/>
            <person name="Valentin K."/>
            <person name="Van de Peer Y."/>
            <person name="Wheeler G."/>
            <person name="Dacks J.B."/>
            <person name="Delwiche C.F."/>
            <person name="Dyhrman S.T."/>
            <person name="Glockner G."/>
            <person name="John U."/>
            <person name="Richards T."/>
            <person name="Worden A.Z."/>
            <person name="Zhang X."/>
            <person name="Grigoriev I.V."/>
            <person name="Allen A.E."/>
            <person name="Bidle K."/>
            <person name="Borodovsky M."/>
            <person name="Bowler C."/>
            <person name="Brownlee C."/>
            <person name="Cock J.M."/>
            <person name="Elias M."/>
            <person name="Gladyshev V.N."/>
            <person name="Groth M."/>
            <person name="Guda C."/>
            <person name="Hadaegh A."/>
            <person name="Iglesias-Rodriguez M.D."/>
            <person name="Jenkins J."/>
            <person name="Jones B.M."/>
            <person name="Lawson T."/>
            <person name="Leese F."/>
            <person name="Lindquist E."/>
            <person name="Lobanov A."/>
            <person name="Lomsadze A."/>
            <person name="Malik S.B."/>
            <person name="Marsh M.E."/>
            <person name="Mackinder L."/>
            <person name="Mock T."/>
            <person name="Mueller-Roeber B."/>
            <person name="Pagarete A."/>
            <person name="Parker M."/>
            <person name="Probert I."/>
            <person name="Quesneville H."/>
            <person name="Raines C."/>
            <person name="Rensing S.A."/>
            <person name="Riano-Pachon D.M."/>
            <person name="Richier S."/>
            <person name="Rokitta S."/>
            <person name="Shiraiwa Y."/>
            <person name="Soanes D.M."/>
            <person name="van der Giezen M."/>
            <person name="Wahlund T.M."/>
            <person name="Williams B."/>
            <person name="Wilson W."/>
            <person name="Wolfe G."/>
            <person name="Wurch L.L."/>
        </authorList>
    </citation>
    <scope>NUCLEOTIDE SEQUENCE</scope>
</reference>